<keyword evidence="3 6" id="KW-0812">Transmembrane</keyword>
<reference evidence="8 9" key="1">
    <citation type="submission" date="2017-06" db="EMBL/GenBank/DDBJ databases">
        <authorList>
            <person name="Kim H.J."/>
            <person name="Triplett B.A."/>
        </authorList>
    </citation>
    <scope>NUCLEOTIDE SEQUENCE [LARGE SCALE GENOMIC DNA]</scope>
    <source>
        <strain evidence="8 9">CGMCC 4.2132</strain>
    </source>
</reference>
<accession>A0A239PA46</accession>
<proteinExistence type="inferred from homology"/>
<keyword evidence="9" id="KW-1185">Reference proteome</keyword>
<dbReference type="HAMAP" id="MF_00221">
    <property type="entry name" value="NRAMP"/>
    <property type="match status" value="1"/>
</dbReference>
<dbReference type="GO" id="GO:0015086">
    <property type="term" value="F:cadmium ion transmembrane transporter activity"/>
    <property type="evidence" value="ECO:0007669"/>
    <property type="project" value="TreeGrafter"/>
</dbReference>
<evidence type="ECO:0000256" key="7">
    <source>
        <dbReference type="SAM" id="MobiDB-lite"/>
    </source>
</evidence>
<evidence type="ECO:0000256" key="3">
    <source>
        <dbReference type="ARBA" id="ARBA00022692"/>
    </source>
</evidence>
<dbReference type="GO" id="GO:0005886">
    <property type="term" value="C:plasma membrane"/>
    <property type="evidence" value="ECO:0007669"/>
    <property type="project" value="UniProtKB-SubCell"/>
</dbReference>
<dbReference type="EMBL" id="FZOD01000105">
    <property type="protein sequence ID" value="SNT63815.1"/>
    <property type="molecule type" value="Genomic_DNA"/>
</dbReference>
<evidence type="ECO:0000313" key="8">
    <source>
        <dbReference type="EMBL" id="SNT63815.1"/>
    </source>
</evidence>
<keyword evidence="4 6" id="KW-1133">Transmembrane helix</keyword>
<feature type="transmembrane region" description="Helical" evidence="6">
    <location>
        <begin position="71"/>
        <end position="93"/>
    </location>
</feature>
<dbReference type="NCBIfam" id="TIGR01197">
    <property type="entry name" value="nramp"/>
    <property type="match status" value="1"/>
</dbReference>
<keyword evidence="5 6" id="KW-0472">Membrane</keyword>
<evidence type="ECO:0000256" key="1">
    <source>
        <dbReference type="ARBA" id="ARBA00004141"/>
    </source>
</evidence>
<protein>
    <recommendedName>
        <fullName evidence="6">Divalent metal cation transporter MntH</fullName>
    </recommendedName>
</protein>
<keyword evidence="6" id="KW-0769">Symport</keyword>
<dbReference type="RefSeq" id="WP_245878977.1">
    <property type="nucleotide sequence ID" value="NZ_FZOD01000105.1"/>
</dbReference>
<evidence type="ECO:0000256" key="5">
    <source>
        <dbReference type="ARBA" id="ARBA00023136"/>
    </source>
</evidence>
<feature type="transmembrane region" description="Helical" evidence="6">
    <location>
        <begin position="403"/>
        <end position="423"/>
    </location>
</feature>
<feature type="transmembrane region" description="Helical" evidence="6">
    <location>
        <begin position="256"/>
        <end position="276"/>
    </location>
</feature>
<comment type="function">
    <text evidence="6">H(+)-stimulated, divalent metal cation uptake system.</text>
</comment>
<feature type="transmembrane region" description="Helical" evidence="6">
    <location>
        <begin position="144"/>
        <end position="164"/>
    </location>
</feature>
<dbReference type="Pfam" id="PF01566">
    <property type="entry name" value="Nramp"/>
    <property type="match status" value="1"/>
</dbReference>
<dbReference type="InterPro" id="IPR001046">
    <property type="entry name" value="NRAMP_fam"/>
</dbReference>
<dbReference type="AlphaFoldDB" id="A0A239PA46"/>
<gene>
    <name evidence="6" type="primary">mntH</name>
    <name evidence="8" type="ORF">SAMN05216276_110511</name>
</gene>
<feature type="transmembrane region" description="Helical" evidence="6">
    <location>
        <begin position="171"/>
        <end position="191"/>
    </location>
</feature>
<feature type="transmembrane region" description="Helical" evidence="6">
    <location>
        <begin position="213"/>
        <end position="235"/>
    </location>
</feature>
<dbReference type="GO" id="GO:0034755">
    <property type="term" value="P:iron ion transmembrane transport"/>
    <property type="evidence" value="ECO:0007669"/>
    <property type="project" value="TreeGrafter"/>
</dbReference>
<dbReference type="PANTHER" id="PTHR11706:SF33">
    <property type="entry name" value="NATURAL RESISTANCE-ASSOCIATED MACROPHAGE PROTEIN 2"/>
    <property type="match status" value="1"/>
</dbReference>
<evidence type="ECO:0000256" key="6">
    <source>
        <dbReference type="HAMAP-Rule" id="MF_00221"/>
    </source>
</evidence>
<feature type="transmembrane region" description="Helical" evidence="6">
    <location>
        <begin position="363"/>
        <end position="383"/>
    </location>
</feature>
<name>A0A239PA46_9ACTN</name>
<dbReference type="NCBIfam" id="NF001923">
    <property type="entry name" value="PRK00701.1"/>
    <property type="match status" value="1"/>
</dbReference>
<dbReference type="GO" id="GO:0005384">
    <property type="term" value="F:manganese ion transmembrane transporter activity"/>
    <property type="evidence" value="ECO:0007669"/>
    <property type="project" value="TreeGrafter"/>
</dbReference>
<feature type="transmembrane region" description="Helical" evidence="6">
    <location>
        <begin position="296"/>
        <end position="319"/>
    </location>
</feature>
<keyword evidence="6" id="KW-0406">Ion transport</keyword>
<dbReference type="PRINTS" id="PR00447">
    <property type="entry name" value="NATRESASSCMP"/>
</dbReference>
<dbReference type="NCBIfam" id="NF037982">
    <property type="entry name" value="Nramp_1"/>
    <property type="match status" value="1"/>
</dbReference>
<feature type="region of interest" description="Disordered" evidence="7">
    <location>
        <begin position="1"/>
        <end position="21"/>
    </location>
</feature>
<evidence type="ECO:0000313" key="9">
    <source>
        <dbReference type="Proteomes" id="UP000198282"/>
    </source>
</evidence>
<comment type="similarity">
    <text evidence="6">Belongs to the NRAMP family.</text>
</comment>
<dbReference type="Proteomes" id="UP000198282">
    <property type="component" value="Unassembled WGS sequence"/>
</dbReference>
<dbReference type="PANTHER" id="PTHR11706">
    <property type="entry name" value="SOLUTE CARRIER PROTEIN FAMILY 11 MEMBER"/>
    <property type="match status" value="1"/>
</dbReference>
<keyword evidence="2 6" id="KW-0813">Transport</keyword>
<dbReference type="GO" id="GO:0046872">
    <property type="term" value="F:metal ion binding"/>
    <property type="evidence" value="ECO:0007669"/>
    <property type="project" value="UniProtKB-UniRule"/>
</dbReference>
<evidence type="ECO:0000256" key="2">
    <source>
        <dbReference type="ARBA" id="ARBA00022448"/>
    </source>
</evidence>
<sequence>MLDSRHHRDDSPVTGPVAGDNGTPLPRWLPAGLLRRAALLGPAFVVSVAYIDPGNFATNMSSGARYGYLLLWVIAAANLLAMFVQALSAKLGIATGRNLSQLCRDHLPRPLSMVLWVQGELVAIATDLAEFIGGALALNLLFGVPLLPGAAIIAAVSFLLLGLAPRGRHRFEAVITGMLVIVLAGFAYQVLRSGSLVGAVDGLVPRLAGPDSLLMATGIIGATVMPHVIYLHSALTQHQGRISGLRAAVRASRIDIAIALGVAGLVNMAMLTVAAATFHGGDPGSLQAIHAGIGDVLGPAAAVAFALALLASGLASSSVGTYAGQVIMEGFLRRRVPLPVRRLITIVPAMMILSVGVDPTHALILSQVALSFGIPFALVPLVAFTGNRRLMGALVNHRRTTALGIAVTIVIIALNGFLVAQVLTG</sequence>
<evidence type="ECO:0000256" key="4">
    <source>
        <dbReference type="ARBA" id="ARBA00022989"/>
    </source>
</evidence>
<organism evidence="8 9">
    <name type="scientific">Streptosporangium subroseum</name>
    <dbReference type="NCBI Taxonomy" id="106412"/>
    <lineage>
        <taxon>Bacteria</taxon>
        <taxon>Bacillati</taxon>
        <taxon>Actinomycetota</taxon>
        <taxon>Actinomycetes</taxon>
        <taxon>Streptosporangiales</taxon>
        <taxon>Streptosporangiaceae</taxon>
        <taxon>Streptosporangium</taxon>
    </lineage>
</organism>
<keyword evidence="6" id="KW-1003">Cell membrane</keyword>
<feature type="compositionally biased region" description="Basic and acidic residues" evidence="7">
    <location>
        <begin position="1"/>
        <end position="11"/>
    </location>
</feature>
<comment type="subcellular location">
    <subcellularLocation>
        <location evidence="6">Cell membrane</location>
        <topology evidence="6">Multi-pass membrane protein</topology>
    </subcellularLocation>
    <subcellularLocation>
        <location evidence="1">Membrane</location>
        <topology evidence="1">Multi-pass membrane protein</topology>
    </subcellularLocation>
</comment>
<feature type="transmembrane region" description="Helical" evidence="6">
    <location>
        <begin position="340"/>
        <end position="357"/>
    </location>
</feature>
<dbReference type="GO" id="GO:0015293">
    <property type="term" value="F:symporter activity"/>
    <property type="evidence" value="ECO:0007669"/>
    <property type="project" value="UniProtKB-UniRule"/>
</dbReference>